<dbReference type="CDD" id="cd14798">
    <property type="entry name" value="RX-CC_like"/>
    <property type="match status" value="1"/>
</dbReference>
<dbReference type="SUPFAM" id="SSF52058">
    <property type="entry name" value="L domain-like"/>
    <property type="match status" value="1"/>
</dbReference>
<dbReference type="InterPro" id="IPR041118">
    <property type="entry name" value="Rx_N"/>
</dbReference>
<dbReference type="InterPro" id="IPR058922">
    <property type="entry name" value="WHD_DRP"/>
</dbReference>
<protein>
    <submittedName>
        <fullName evidence="8">Uncharacterized protein</fullName>
    </submittedName>
</protein>
<dbReference type="FunFam" id="1.10.10.10:FF:000322">
    <property type="entry name" value="Probable disease resistance protein At1g63360"/>
    <property type="match status" value="1"/>
</dbReference>
<dbReference type="InterPro" id="IPR038005">
    <property type="entry name" value="RX-like_CC"/>
</dbReference>
<keyword evidence="2" id="KW-0547">Nucleotide-binding</keyword>
<dbReference type="SUPFAM" id="SSF52540">
    <property type="entry name" value="P-loop containing nucleoside triphosphate hydrolases"/>
    <property type="match status" value="1"/>
</dbReference>
<dbReference type="InterPro" id="IPR002182">
    <property type="entry name" value="NB-ARC"/>
</dbReference>
<dbReference type="Gene3D" id="3.80.10.10">
    <property type="entry name" value="Ribonuclease Inhibitor"/>
    <property type="match status" value="2"/>
</dbReference>
<dbReference type="InterPro" id="IPR027417">
    <property type="entry name" value="P-loop_NTPase"/>
</dbReference>
<feature type="domain" description="Disease resistance protein winged helix" evidence="6">
    <location>
        <begin position="449"/>
        <end position="519"/>
    </location>
</feature>
<dbReference type="PANTHER" id="PTHR23155:SF1185">
    <property type="entry name" value="DISEASE RESISTANCE RPP8-LIKE PROTEIN 3-RELATED"/>
    <property type="match status" value="1"/>
</dbReference>
<evidence type="ECO:0000313" key="9">
    <source>
        <dbReference type="EMBL" id="KAI3943181.1"/>
    </source>
</evidence>
<sequence>MAEGAVLQVLLETVKNLIINEVSLMIGVEGKIVKLQDMLDWMHLSIIEADEAFISDKKLKLWVIKMREIIFDTEDVIDGFILEIVHPRQFQKDPGALTAVIKNVLLPLIKPISLLEYGRRIENINTRVQNLKDNKENFWFDISANATGGGAESSNQLSQSPSLQQKITERRAAIAAEEIGDTIHIHEDSVRQVKSLLTGDEGDDKRLRVISIIGMGGVGKTTLSRNIYKLMHQFDRRAFVYISKSYKPQEVLRSIVKCFPSISCEGELTNKTLHDFLKEKKYLIVLDDVWDITAWDGLKSSFPDDKNGSRVLLTTRHEDVANTASSHTTNIHRLSVINKDESWRLFLKKLFPSEDTNTSEQVIDSKNLVPLGKEMVRKCYGLPLAIVVLGSLLLTRQRTVNEWRKVNDAVNRHLSQVDGDPSLICSGILALSYDYLPYYLKPCFLYMGLFPEGTKIRATKLFQYWIAEGFVRKEEQETLEDIAENHLEDLIRRSLIQVSKLRCDGRVKTCRIHNLLRDISITESKGGQFSKTYDSIDKFYIEQDSSRRVSVYCKKTESNEKYLTEFNYKKIRSLICQDARFTEGTKLASLFGGFKSLRVLEIYSCTKGCVSLPEEVGDLIHLKYLSLEKSKLNKVNTSFLSKLVNLQTLNLKDCNCELRLGDHIWSLRQLRNLYLDIVKPRANKRMFSRNAPIDKLNIGNLKNLHSLVIKAGDWLNNGGLKELSSLRKLRIEECLSSHSLCISNAVVKLTQVRSLALICKTSSTPLPSEGVPPTSIEFSKHTFLSSLHYKGEIPGWPTSPISFPPYLCKLKMESSRIKEDPMPILEKLLPNLTLLHLGIDSFQGKEMVCSKGGFSCLETLKVYWTENLERWTIEEGALKNLVNLKIRGCIKLKMIPPGLQHLIKLQKLKVVDMPFLFQNRLKEAGKDWDKIKHIPAVGRLGWG</sequence>
<evidence type="ECO:0000259" key="4">
    <source>
        <dbReference type="Pfam" id="PF00931"/>
    </source>
</evidence>
<evidence type="ECO:0000313" key="10">
    <source>
        <dbReference type="Proteomes" id="UP001202328"/>
    </source>
</evidence>
<name>A0AAD4RVM4_9MAGN</name>
<comment type="caution">
    <text evidence="8">The sequence shown here is derived from an EMBL/GenBank/DDBJ whole genome shotgun (WGS) entry which is preliminary data.</text>
</comment>
<evidence type="ECO:0000313" key="8">
    <source>
        <dbReference type="EMBL" id="KAI3833983.1"/>
    </source>
</evidence>
<gene>
    <name evidence="8" type="ORF">MKW98_006434</name>
    <name evidence="9" type="ORF">MKW98_021783</name>
</gene>
<keyword evidence="3" id="KW-0611">Plant defense</keyword>
<dbReference type="Pfam" id="PF23598">
    <property type="entry name" value="LRR_14"/>
    <property type="match status" value="1"/>
</dbReference>
<dbReference type="EMBL" id="JAJJMB010017891">
    <property type="protein sequence ID" value="KAI3833983.1"/>
    <property type="molecule type" value="Genomic_DNA"/>
</dbReference>
<dbReference type="PANTHER" id="PTHR23155">
    <property type="entry name" value="DISEASE RESISTANCE PROTEIN RP"/>
    <property type="match status" value="1"/>
</dbReference>
<dbReference type="GO" id="GO:0043531">
    <property type="term" value="F:ADP binding"/>
    <property type="evidence" value="ECO:0007669"/>
    <property type="project" value="InterPro"/>
</dbReference>
<dbReference type="Proteomes" id="UP001202328">
    <property type="component" value="Unassembled WGS sequence"/>
</dbReference>
<dbReference type="PRINTS" id="PR00364">
    <property type="entry name" value="DISEASERSIST"/>
</dbReference>
<dbReference type="FunFam" id="3.40.50.300:FF:001091">
    <property type="entry name" value="Probable disease resistance protein At1g61300"/>
    <property type="match status" value="1"/>
</dbReference>
<dbReference type="EMBL" id="JAJJMB010004380">
    <property type="protein sequence ID" value="KAI3943181.1"/>
    <property type="molecule type" value="Genomic_DNA"/>
</dbReference>
<dbReference type="Pfam" id="PF00931">
    <property type="entry name" value="NB-ARC"/>
    <property type="match status" value="1"/>
</dbReference>
<dbReference type="InterPro" id="IPR055414">
    <property type="entry name" value="LRR_R13L4/SHOC2-like"/>
</dbReference>
<dbReference type="Pfam" id="PF23559">
    <property type="entry name" value="WHD_DRP"/>
    <property type="match status" value="1"/>
</dbReference>
<dbReference type="InterPro" id="IPR032675">
    <property type="entry name" value="LRR_dom_sf"/>
</dbReference>
<evidence type="ECO:0000259" key="7">
    <source>
        <dbReference type="Pfam" id="PF23598"/>
    </source>
</evidence>
<dbReference type="InterPro" id="IPR036388">
    <property type="entry name" value="WH-like_DNA-bd_sf"/>
</dbReference>
<dbReference type="Gene3D" id="1.10.10.10">
    <property type="entry name" value="Winged helix-like DNA-binding domain superfamily/Winged helix DNA-binding domain"/>
    <property type="match status" value="1"/>
</dbReference>
<evidence type="ECO:0000256" key="3">
    <source>
        <dbReference type="ARBA" id="ARBA00022821"/>
    </source>
</evidence>
<organism evidence="8 10">
    <name type="scientific">Papaver atlanticum</name>
    <dbReference type="NCBI Taxonomy" id="357466"/>
    <lineage>
        <taxon>Eukaryota</taxon>
        <taxon>Viridiplantae</taxon>
        <taxon>Streptophyta</taxon>
        <taxon>Embryophyta</taxon>
        <taxon>Tracheophyta</taxon>
        <taxon>Spermatophyta</taxon>
        <taxon>Magnoliopsida</taxon>
        <taxon>Ranunculales</taxon>
        <taxon>Papaveraceae</taxon>
        <taxon>Papaveroideae</taxon>
        <taxon>Papaver</taxon>
    </lineage>
</organism>
<evidence type="ECO:0000259" key="6">
    <source>
        <dbReference type="Pfam" id="PF23559"/>
    </source>
</evidence>
<feature type="domain" description="Disease resistance N-terminal" evidence="5">
    <location>
        <begin position="6"/>
        <end position="89"/>
    </location>
</feature>
<keyword evidence="10" id="KW-1185">Reference proteome</keyword>
<dbReference type="AlphaFoldDB" id="A0AAD4RVM4"/>
<feature type="domain" description="NB-ARC" evidence="4">
    <location>
        <begin position="187"/>
        <end position="354"/>
    </location>
</feature>
<dbReference type="Gene3D" id="1.10.8.430">
    <property type="entry name" value="Helical domain of apoptotic protease-activating factors"/>
    <property type="match status" value="1"/>
</dbReference>
<keyword evidence="1" id="KW-0677">Repeat</keyword>
<accession>A0AAD4RVM4</accession>
<evidence type="ECO:0000256" key="2">
    <source>
        <dbReference type="ARBA" id="ARBA00022741"/>
    </source>
</evidence>
<dbReference type="InterPro" id="IPR042197">
    <property type="entry name" value="Apaf_helical"/>
</dbReference>
<dbReference type="InterPro" id="IPR044974">
    <property type="entry name" value="Disease_R_plants"/>
</dbReference>
<dbReference type="Gene3D" id="1.20.5.4130">
    <property type="match status" value="1"/>
</dbReference>
<dbReference type="Gene3D" id="3.40.50.300">
    <property type="entry name" value="P-loop containing nucleotide triphosphate hydrolases"/>
    <property type="match status" value="1"/>
</dbReference>
<dbReference type="Pfam" id="PF18052">
    <property type="entry name" value="Rx_N"/>
    <property type="match status" value="1"/>
</dbReference>
<reference evidence="8" key="1">
    <citation type="submission" date="2022-04" db="EMBL/GenBank/DDBJ databases">
        <title>A functionally conserved STORR gene fusion in Papaver species that diverged 16.8 million years ago.</title>
        <authorList>
            <person name="Catania T."/>
        </authorList>
    </citation>
    <scope>NUCLEOTIDE SEQUENCE</scope>
    <source>
        <strain evidence="8">S-188037</strain>
    </source>
</reference>
<dbReference type="CDD" id="cd01983">
    <property type="entry name" value="SIMIBI"/>
    <property type="match status" value="1"/>
</dbReference>
<dbReference type="GO" id="GO:0098542">
    <property type="term" value="P:defense response to other organism"/>
    <property type="evidence" value="ECO:0007669"/>
    <property type="project" value="TreeGrafter"/>
</dbReference>
<evidence type="ECO:0000256" key="1">
    <source>
        <dbReference type="ARBA" id="ARBA00022737"/>
    </source>
</evidence>
<evidence type="ECO:0000259" key="5">
    <source>
        <dbReference type="Pfam" id="PF18052"/>
    </source>
</evidence>
<feature type="domain" description="Disease resistance R13L4/SHOC-2-like LRR" evidence="7">
    <location>
        <begin position="581"/>
        <end position="910"/>
    </location>
</feature>
<proteinExistence type="predicted"/>